<evidence type="ECO:0000313" key="2">
    <source>
        <dbReference type="Proteomes" id="UP000007575"/>
    </source>
</evidence>
<reference evidence="1 2" key="1">
    <citation type="journal article" date="2012" name="PLoS ONE">
        <title>Genome sequence and transcriptome analysis of the radioresistant bacterium Deinococcus gobiensis: insights into the extreme environmental adaptations.</title>
        <authorList>
            <person name="Yuan M."/>
            <person name="Chen M."/>
            <person name="Zhang W."/>
            <person name="Lu W."/>
            <person name="Wang J."/>
            <person name="Yang M."/>
            <person name="Zhao P."/>
            <person name="Tang R."/>
            <person name="Li X."/>
            <person name="Hao Y."/>
            <person name="Zhou Z."/>
            <person name="Zhan Y."/>
            <person name="Yu H."/>
            <person name="Teng C."/>
            <person name="Yan Y."/>
            <person name="Ping S."/>
            <person name="Wang Y."/>
            <person name="Lin M."/>
        </authorList>
    </citation>
    <scope>NUCLEOTIDE SEQUENCE [LARGE SCALE GENOMIC DNA]</scope>
    <source>
        <strain evidence="2">DSM 21396 / JCM 16679 / CGMCC 1.7299 / I-0</strain>
        <plasmid evidence="1">P2</plasmid>
    </source>
</reference>
<protein>
    <submittedName>
        <fullName evidence="1">Uncharacterized protein</fullName>
    </submittedName>
</protein>
<keyword evidence="1" id="KW-0614">Plasmid</keyword>
<proteinExistence type="predicted"/>
<keyword evidence="2" id="KW-1185">Reference proteome</keyword>
<geneLocation type="plasmid" evidence="1 2">
    <name>P2</name>
</geneLocation>
<evidence type="ECO:0000313" key="1">
    <source>
        <dbReference type="EMBL" id="AFD27419.1"/>
    </source>
</evidence>
<name>H8H1M2_DEIGI</name>
<dbReference type="EMBL" id="CP002193">
    <property type="protein sequence ID" value="AFD27419.1"/>
    <property type="molecule type" value="Genomic_DNA"/>
</dbReference>
<dbReference type="AlphaFoldDB" id="H8H1M2"/>
<dbReference type="HOGENOM" id="CLU_2342114_0_0_0"/>
<organism evidence="1 2">
    <name type="scientific">Deinococcus gobiensis (strain DSM 21396 / JCM 16679 / CGMCC 1.7299 / I-0)</name>
    <dbReference type="NCBI Taxonomy" id="745776"/>
    <lineage>
        <taxon>Bacteria</taxon>
        <taxon>Thermotogati</taxon>
        <taxon>Deinococcota</taxon>
        <taxon>Deinococci</taxon>
        <taxon>Deinococcales</taxon>
        <taxon>Deinococcaceae</taxon>
        <taxon>Deinococcus</taxon>
    </lineage>
</organism>
<gene>
    <name evidence="1" type="ordered locus">DGo_PB0150</name>
</gene>
<sequence>MAPAAGDGLKLYFQLHFGSRVEYDPTSGQWWPLEDALAIPEDLPVLQRMKVCLSQVQPWPPSVDVVHAVAAQCGVPPVKRRIRLRSTLPSQPSPSIS</sequence>
<accession>H8H1M2</accession>
<dbReference type="Proteomes" id="UP000007575">
    <property type="component" value="Plasmid P2"/>
</dbReference>
<dbReference type="KEGG" id="dgo:DGo_PB0150"/>